<dbReference type="GO" id="GO:0005886">
    <property type="term" value="C:plasma membrane"/>
    <property type="evidence" value="ECO:0007669"/>
    <property type="project" value="UniProtKB-SubCell"/>
</dbReference>
<reference evidence="9 10" key="1">
    <citation type="submission" date="2020-04" db="EMBL/GenBank/DDBJ databases">
        <authorList>
            <person name="Zheng R.K."/>
            <person name="Sun C.M."/>
        </authorList>
    </citation>
    <scope>NUCLEOTIDE SEQUENCE [LARGE SCALE GENOMIC DNA]</scope>
    <source>
        <strain evidence="10">zrk29</strain>
    </source>
</reference>
<dbReference type="RefSeq" id="WP_312032573.1">
    <property type="nucleotide sequence ID" value="NZ_CP051151.1"/>
</dbReference>
<keyword evidence="10" id="KW-1185">Reference proteome</keyword>
<dbReference type="Proteomes" id="UP000512167">
    <property type="component" value="Chromosome"/>
</dbReference>
<feature type="domain" description="MgtC/SapB/SrpB/YhiD N-terminal" evidence="8">
    <location>
        <begin position="25"/>
        <end position="155"/>
    </location>
</feature>
<keyword evidence="4 7" id="KW-0812">Transmembrane</keyword>
<dbReference type="PANTHER" id="PTHR33778:SF1">
    <property type="entry name" value="MAGNESIUM TRANSPORTER YHID-RELATED"/>
    <property type="match status" value="1"/>
</dbReference>
<comment type="similarity">
    <text evidence="2">Belongs to the MgtC/SapB family.</text>
</comment>
<dbReference type="EMBL" id="CP051151">
    <property type="protein sequence ID" value="QLY40075.1"/>
    <property type="molecule type" value="Genomic_DNA"/>
</dbReference>
<keyword evidence="3" id="KW-1003">Cell membrane</keyword>
<evidence type="ECO:0000256" key="5">
    <source>
        <dbReference type="ARBA" id="ARBA00022989"/>
    </source>
</evidence>
<keyword evidence="5 7" id="KW-1133">Transmembrane helix</keyword>
<feature type="transmembrane region" description="Helical" evidence="7">
    <location>
        <begin position="15"/>
        <end position="35"/>
    </location>
</feature>
<evidence type="ECO:0000256" key="4">
    <source>
        <dbReference type="ARBA" id="ARBA00022692"/>
    </source>
</evidence>
<evidence type="ECO:0000313" key="9">
    <source>
        <dbReference type="EMBL" id="QLY40075.1"/>
    </source>
</evidence>
<feature type="transmembrane region" description="Helical" evidence="7">
    <location>
        <begin position="112"/>
        <end position="130"/>
    </location>
</feature>
<organism evidence="9 10">
    <name type="scientific">Hujiaoplasma nucleasis</name>
    <dbReference type="NCBI Taxonomy" id="2725268"/>
    <lineage>
        <taxon>Bacteria</taxon>
        <taxon>Bacillati</taxon>
        <taxon>Mycoplasmatota</taxon>
        <taxon>Mollicutes</taxon>
        <taxon>Candidatus Izemoplasmatales</taxon>
        <taxon>Hujiaoplasmataceae</taxon>
        <taxon>Hujiaoplasma</taxon>
    </lineage>
</organism>
<feature type="transmembrane region" description="Helical" evidence="7">
    <location>
        <begin position="136"/>
        <end position="156"/>
    </location>
</feature>
<feature type="transmembrane region" description="Helical" evidence="7">
    <location>
        <begin position="47"/>
        <end position="68"/>
    </location>
</feature>
<evidence type="ECO:0000256" key="2">
    <source>
        <dbReference type="ARBA" id="ARBA00009298"/>
    </source>
</evidence>
<dbReference type="PRINTS" id="PR01837">
    <property type="entry name" value="MGTCSAPBPROT"/>
</dbReference>
<dbReference type="AlphaFoldDB" id="A0A7L6N4Z8"/>
<evidence type="ECO:0000313" key="10">
    <source>
        <dbReference type="Proteomes" id="UP000512167"/>
    </source>
</evidence>
<evidence type="ECO:0000256" key="3">
    <source>
        <dbReference type="ARBA" id="ARBA00022475"/>
    </source>
</evidence>
<dbReference type="InterPro" id="IPR049177">
    <property type="entry name" value="MgtC_SapB_SrpB_YhiD_N"/>
</dbReference>
<dbReference type="InterPro" id="IPR003416">
    <property type="entry name" value="MgtC/SapB/SrpB/YhiD_fam"/>
</dbReference>
<evidence type="ECO:0000259" key="8">
    <source>
        <dbReference type="Pfam" id="PF02308"/>
    </source>
</evidence>
<proteinExistence type="inferred from homology"/>
<dbReference type="PANTHER" id="PTHR33778">
    <property type="entry name" value="PROTEIN MGTC"/>
    <property type="match status" value="1"/>
</dbReference>
<feature type="transmembrane region" description="Helical" evidence="7">
    <location>
        <begin position="88"/>
        <end position="105"/>
    </location>
</feature>
<protein>
    <recommendedName>
        <fullName evidence="8">MgtC/SapB/SrpB/YhiD N-terminal domain-containing protein</fullName>
    </recommendedName>
</protein>
<evidence type="ECO:0000256" key="1">
    <source>
        <dbReference type="ARBA" id="ARBA00004651"/>
    </source>
</evidence>
<name>A0A7L6N4Z8_9MOLU</name>
<dbReference type="KEGG" id="tbk:HF295_04045"/>
<comment type="subcellular location">
    <subcellularLocation>
        <location evidence="1">Cell membrane</location>
        <topology evidence="1">Multi-pass membrane protein</topology>
    </subcellularLocation>
</comment>
<keyword evidence="6 7" id="KW-0472">Membrane</keyword>
<dbReference type="Pfam" id="PF02308">
    <property type="entry name" value="MgtC"/>
    <property type="match status" value="1"/>
</dbReference>
<evidence type="ECO:0000256" key="7">
    <source>
        <dbReference type="SAM" id="Phobius"/>
    </source>
</evidence>
<accession>A0A7L6N4Z8</accession>
<evidence type="ECO:0000256" key="6">
    <source>
        <dbReference type="ARBA" id="ARBA00023136"/>
    </source>
</evidence>
<gene>
    <name evidence="9" type="ORF">HF295_04045</name>
</gene>
<sequence>MDFLNNFLGENYGPGIYEILLRMGLTAFFVGIIGLERQMRHKIAGITTHLMVAFAAAAIAILQDALYFAAIQDAINLGVEVQIQRQRVIAQVITGVGFLGAGTILKTRNGIYGLTTASTLFLSAMIGLIFGMGHYVLGIVLSLFAFLFLTVFRKILGITSLKHQESPNIIGSEKVDD</sequence>